<name>A0A853F5S3_9GAMM</name>
<accession>A0A853F5S3</accession>
<dbReference type="AlphaFoldDB" id="A0A853F5S3"/>
<proteinExistence type="predicted"/>
<evidence type="ECO:0000313" key="2">
    <source>
        <dbReference type="Proteomes" id="UP000568751"/>
    </source>
</evidence>
<evidence type="ECO:0000313" key="1">
    <source>
        <dbReference type="EMBL" id="NYT28727.1"/>
    </source>
</evidence>
<comment type="caution">
    <text evidence="1">The sequence shown here is derived from an EMBL/GenBank/DDBJ whole genome shotgun (WGS) entry which is preliminary data.</text>
</comment>
<organism evidence="1 2">
    <name type="scientific">Candidatus Thiodubiliella endoseptemdiera</name>
    <dbReference type="NCBI Taxonomy" id="2738886"/>
    <lineage>
        <taxon>Bacteria</taxon>
        <taxon>Pseudomonadati</taxon>
        <taxon>Pseudomonadota</taxon>
        <taxon>Gammaproteobacteria</taxon>
        <taxon>Candidatus Pseudothioglobaceae</taxon>
        <taxon>Candidatus Thiodubiliella</taxon>
    </lineage>
</organism>
<gene>
    <name evidence="1" type="ORF">H0A76_13285</name>
</gene>
<reference evidence="1 2" key="1">
    <citation type="submission" date="2020-05" db="EMBL/GenBank/DDBJ databases">
        <title>Horizontal transmission and recombination maintain forever young bacterial symbiont genomes.</title>
        <authorList>
            <person name="Russell S.L."/>
            <person name="Pepper-Tunick E."/>
            <person name="Svedberg J."/>
            <person name="Byrne A."/>
            <person name="Ruelas Castillo J."/>
            <person name="Vollmers C."/>
            <person name="Beinart R.A."/>
            <person name="Corbett-Detig R."/>
        </authorList>
    </citation>
    <scope>NUCLEOTIDE SEQUENCE [LARGE SCALE GENOMIC DNA]</scope>
    <source>
        <strain evidence="1">455</strain>
    </source>
</reference>
<sequence length="34" mass="3569">MIEDATIGEGASICPLPHSSRNIGENAKMATLLK</sequence>
<dbReference type="EMBL" id="JACCHT010000021">
    <property type="protein sequence ID" value="NYT28727.1"/>
    <property type="molecule type" value="Genomic_DNA"/>
</dbReference>
<protein>
    <submittedName>
        <fullName evidence="1">Uncharacterized protein</fullName>
    </submittedName>
</protein>
<dbReference type="Proteomes" id="UP000568751">
    <property type="component" value="Unassembled WGS sequence"/>
</dbReference>